<dbReference type="InterPro" id="IPR034998">
    <property type="entry name" value="ANKLE1"/>
</dbReference>
<dbReference type="RefSeq" id="XP_003104028.2">
    <property type="nucleotide sequence ID" value="XM_003103980.2"/>
</dbReference>
<dbReference type="GO" id="GO:0005654">
    <property type="term" value="C:nucleoplasm"/>
    <property type="evidence" value="ECO:0007669"/>
    <property type="project" value="TreeGrafter"/>
</dbReference>
<organism evidence="1 2">
    <name type="scientific">Caenorhabditis remanei</name>
    <name type="common">Caenorhabditis vulgaris</name>
    <dbReference type="NCBI Taxonomy" id="31234"/>
    <lineage>
        <taxon>Eukaryota</taxon>
        <taxon>Metazoa</taxon>
        <taxon>Ecdysozoa</taxon>
        <taxon>Nematoda</taxon>
        <taxon>Chromadorea</taxon>
        <taxon>Rhabditida</taxon>
        <taxon>Rhabditina</taxon>
        <taxon>Rhabditomorpha</taxon>
        <taxon>Rhabditoidea</taxon>
        <taxon>Rhabditidae</taxon>
        <taxon>Peloderinae</taxon>
        <taxon>Caenorhabditis</taxon>
    </lineage>
</organism>
<dbReference type="EMBL" id="WUAV01000003">
    <property type="protein sequence ID" value="KAF1763273.1"/>
    <property type="molecule type" value="Genomic_DNA"/>
</dbReference>
<gene>
    <name evidence="1" type="ORF">GCK72_011539</name>
</gene>
<evidence type="ECO:0008006" key="3">
    <source>
        <dbReference type="Google" id="ProtNLM"/>
    </source>
</evidence>
<dbReference type="GO" id="GO:0000712">
    <property type="term" value="P:resolution of meiotic recombination intermediates"/>
    <property type="evidence" value="ECO:0007669"/>
    <property type="project" value="TreeGrafter"/>
</dbReference>
<dbReference type="PANTHER" id="PTHR46427">
    <property type="entry name" value="ANKYRIN REPEAT AND LEM DOMAIN-CONTAINING PROTEIN 1"/>
    <property type="match status" value="1"/>
</dbReference>
<protein>
    <recommendedName>
        <fullName evidence="3">GIY-YIG domain-containing protein</fullName>
    </recommendedName>
</protein>
<dbReference type="PANTHER" id="PTHR46427:SF1">
    <property type="entry name" value="ANKYRIN REPEAT AND LEM DOMAIN-CONTAINING PROTEIN 1"/>
    <property type="match status" value="1"/>
</dbReference>
<dbReference type="CTD" id="9802460"/>
<dbReference type="Pfam" id="PF22945">
    <property type="entry name" value="LEM-3_GIY-YIG"/>
    <property type="match status" value="1"/>
</dbReference>
<evidence type="ECO:0000313" key="2">
    <source>
        <dbReference type="Proteomes" id="UP000483820"/>
    </source>
</evidence>
<proteinExistence type="predicted"/>
<dbReference type="GO" id="GO:0005737">
    <property type="term" value="C:cytoplasm"/>
    <property type="evidence" value="ECO:0007669"/>
    <property type="project" value="TreeGrafter"/>
</dbReference>
<dbReference type="GeneID" id="9802460"/>
<dbReference type="KEGG" id="crq:GCK72_011539"/>
<dbReference type="Proteomes" id="UP000483820">
    <property type="component" value="Chromosome III"/>
</dbReference>
<name>A0A6A5HA20_CAERE</name>
<sequence>MLLDPRILGTNIETVTFEKFVKSVFYVGKGTGGRPLDHFRDARKELEKPPNEQDLSEKYRRIGDIWKAGFGIPKHEIYHGASDHEAFVREACMIETIQVTNLTNKMKDGFHGFTKKWTLTTKTEYGTWLLDR</sequence>
<comment type="caution">
    <text evidence="1">The sequence shown here is derived from an EMBL/GenBank/DDBJ whole genome shotgun (WGS) entry which is preliminary data.</text>
</comment>
<dbReference type="GO" id="GO:0004520">
    <property type="term" value="F:DNA endonuclease activity"/>
    <property type="evidence" value="ECO:0007669"/>
    <property type="project" value="TreeGrafter"/>
</dbReference>
<reference evidence="1 2" key="1">
    <citation type="submission" date="2019-12" db="EMBL/GenBank/DDBJ databases">
        <title>Chromosome-level assembly of the Caenorhabditis remanei genome.</title>
        <authorList>
            <person name="Teterina A.A."/>
            <person name="Willis J.H."/>
            <person name="Phillips P.C."/>
        </authorList>
    </citation>
    <scope>NUCLEOTIDE SEQUENCE [LARGE SCALE GENOMIC DNA]</scope>
    <source>
        <strain evidence="1 2">PX506</strain>
        <tissue evidence="1">Whole organism</tissue>
    </source>
</reference>
<accession>A0A6A5HA20</accession>
<dbReference type="GO" id="GO:0000724">
    <property type="term" value="P:double-strand break repair via homologous recombination"/>
    <property type="evidence" value="ECO:0007669"/>
    <property type="project" value="TreeGrafter"/>
</dbReference>
<dbReference type="AlphaFoldDB" id="A0A6A5HA20"/>
<evidence type="ECO:0000313" key="1">
    <source>
        <dbReference type="EMBL" id="KAF1763273.1"/>
    </source>
</evidence>